<evidence type="ECO:0000256" key="8">
    <source>
        <dbReference type="ARBA" id="ARBA00022777"/>
    </source>
</evidence>
<dbReference type="InterPro" id="IPR003661">
    <property type="entry name" value="HisK_dim/P_dom"/>
</dbReference>
<evidence type="ECO:0000256" key="6">
    <source>
        <dbReference type="ARBA" id="ARBA00022692"/>
    </source>
</evidence>
<dbReference type="SUPFAM" id="SSF55874">
    <property type="entry name" value="ATPase domain of HSP90 chaperone/DNA topoisomerase II/histidine kinase"/>
    <property type="match status" value="1"/>
</dbReference>
<evidence type="ECO:0000256" key="3">
    <source>
        <dbReference type="ARBA" id="ARBA00012438"/>
    </source>
</evidence>
<comment type="caution">
    <text evidence="15">The sequence shown here is derived from an EMBL/GenBank/DDBJ whole genome shotgun (WGS) entry which is preliminary data.</text>
</comment>
<dbReference type="SUPFAM" id="SSF47384">
    <property type="entry name" value="Homodimeric domain of signal transducing histidine kinase"/>
    <property type="match status" value="1"/>
</dbReference>
<dbReference type="PANTHER" id="PTHR45569:SF1">
    <property type="entry name" value="SENSOR PROTEIN KDPD"/>
    <property type="match status" value="1"/>
</dbReference>
<comment type="catalytic activity">
    <reaction evidence="1">
        <text>ATP + protein L-histidine = ADP + protein N-phospho-L-histidine.</text>
        <dbReference type="EC" id="2.7.13.3"/>
    </reaction>
</comment>
<dbReference type="EMBL" id="SHKW01000001">
    <property type="protein sequence ID" value="RZU42303.1"/>
    <property type="molecule type" value="Genomic_DNA"/>
</dbReference>
<keyword evidence="8 15" id="KW-0418">Kinase</keyword>
<name>A0A4Q7YYM7_9BACT</name>
<evidence type="ECO:0000256" key="10">
    <source>
        <dbReference type="ARBA" id="ARBA00022989"/>
    </source>
</evidence>
<evidence type="ECO:0000256" key="4">
    <source>
        <dbReference type="ARBA" id="ARBA00022553"/>
    </source>
</evidence>
<dbReference type="InterPro" id="IPR004358">
    <property type="entry name" value="Sig_transdc_His_kin-like_C"/>
</dbReference>
<dbReference type="PRINTS" id="PR00344">
    <property type="entry name" value="BCTRLSENSOR"/>
</dbReference>
<evidence type="ECO:0000259" key="14">
    <source>
        <dbReference type="PROSITE" id="PS50109"/>
    </source>
</evidence>
<keyword evidence="7" id="KW-0547">Nucleotide-binding</keyword>
<evidence type="ECO:0000256" key="9">
    <source>
        <dbReference type="ARBA" id="ARBA00022840"/>
    </source>
</evidence>
<keyword evidence="4" id="KW-0597">Phosphoprotein</keyword>
<dbReference type="Pfam" id="PF00512">
    <property type="entry name" value="HisKA"/>
    <property type="match status" value="1"/>
</dbReference>
<keyword evidence="9" id="KW-0067">ATP-binding</keyword>
<dbReference type="EC" id="2.7.13.3" evidence="3"/>
<evidence type="ECO:0000256" key="13">
    <source>
        <dbReference type="SAM" id="Phobius"/>
    </source>
</evidence>
<evidence type="ECO:0000313" key="16">
    <source>
        <dbReference type="Proteomes" id="UP000292958"/>
    </source>
</evidence>
<feature type="domain" description="Histidine kinase" evidence="14">
    <location>
        <begin position="262"/>
        <end position="476"/>
    </location>
</feature>
<dbReference type="CDD" id="cd00082">
    <property type="entry name" value="HisKA"/>
    <property type="match status" value="1"/>
</dbReference>
<dbReference type="InterPro" id="IPR052023">
    <property type="entry name" value="Histidine_kinase_KdpD"/>
</dbReference>
<accession>A0A4Q7YYM7</accession>
<evidence type="ECO:0000256" key="11">
    <source>
        <dbReference type="ARBA" id="ARBA00023012"/>
    </source>
</evidence>
<evidence type="ECO:0000313" key="15">
    <source>
        <dbReference type="EMBL" id="RZU42303.1"/>
    </source>
</evidence>
<dbReference type="Pfam" id="PF02518">
    <property type="entry name" value="HATPase_c"/>
    <property type="match status" value="1"/>
</dbReference>
<evidence type="ECO:0000256" key="7">
    <source>
        <dbReference type="ARBA" id="ARBA00022741"/>
    </source>
</evidence>
<dbReference type="InterPro" id="IPR005467">
    <property type="entry name" value="His_kinase_dom"/>
</dbReference>
<dbReference type="RefSeq" id="WP_130420076.1">
    <property type="nucleotide sequence ID" value="NZ_SHKW01000001.1"/>
</dbReference>
<dbReference type="GO" id="GO:0005524">
    <property type="term" value="F:ATP binding"/>
    <property type="evidence" value="ECO:0007669"/>
    <property type="project" value="UniProtKB-KW"/>
</dbReference>
<dbReference type="AlphaFoldDB" id="A0A4Q7YYM7"/>
<dbReference type="InterPro" id="IPR025201">
    <property type="entry name" value="KdpD_TM"/>
</dbReference>
<dbReference type="OrthoDB" id="108917at2"/>
<dbReference type="GO" id="GO:0005886">
    <property type="term" value="C:plasma membrane"/>
    <property type="evidence" value="ECO:0007669"/>
    <property type="project" value="TreeGrafter"/>
</dbReference>
<dbReference type="SMART" id="SM00387">
    <property type="entry name" value="HATPase_c"/>
    <property type="match status" value="1"/>
</dbReference>
<feature type="transmembrane region" description="Helical" evidence="13">
    <location>
        <begin position="34"/>
        <end position="53"/>
    </location>
</feature>
<dbReference type="Gene3D" id="1.10.287.130">
    <property type="match status" value="1"/>
</dbReference>
<proteinExistence type="predicted"/>
<keyword evidence="12 13" id="KW-0472">Membrane</keyword>
<evidence type="ECO:0000256" key="5">
    <source>
        <dbReference type="ARBA" id="ARBA00022679"/>
    </source>
</evidence>
<dbReference type="PANTHER" id="PTHR45569">
    <property type="entry name" value="SENSOR PROTEIN KDPD"/>
    <property type="match status" value="1"/>
</dbReference>
<gene>
    <name evidence="15" type="ORF">BDD14_3863</name>
</gene>
<organism evidence="15 16">
    <name type="scientific">Edaphobacter modestus</name>
    <dbReference type="NCBI Taxonomy" id="388466"/>
    <lineage>
        <taxon>Bacteria</taxon>
        <taxon>Pseudomonadati</taxon>
        <taxon>Acidobacteriota</taxon>
        <taxon>Terriglobia</taxon>
        <taxon>Terriglobales</taxon>
        <taxon>Acidobacteriaceae</taxon>
        <taxon>Edaphobacter</taxon>
    </lineage>
</organism>
<dbReference type="InterPro" id="IPR036097">
    <property type="entry name" value="HisK_dim/P_sf"/>
</dbReference>
<dbReference type="InterPro" id="IPR003594">
    <property type="entry name" value="HATPase_dom"/>
</dbReference>
<comment type="subcellular location">
    <subcellularLocation>
        <location evidence="2">Membrane</location>
        <topology evidence="2">Multi-pass membrane protein</topology>
    </subcellularLocation>
</comment>
<dbReference type="SMART" id="SM00388">
    <property type="entry name" value="HisKA"/>
    <property type="match status" value="1"/>
</dbReference>
<keyword evidence="11" id="KW-0902">Two-component regulatory system</keyword>
<sequence>MKTVPVRSVVWGCGGSVLIFAASALSYRYKHGTAAASIPLYMLVTLLVAWRGGFRASIPVAMSSTIGLDYFFTEPRFTLRVASPQDVFALASFAGVSLLVSHLSNRIRSHADRLEEAEGQQRALYELSRSALLIDWNTSVGGQFCALCCDKLHLRGVALWLERDAEFAYAGEAGNTLEVLQASFRAKKISDLPAKSERIRLLRFGIRPMGAMYFSGSIEPLMADAIATLIATHVERVRALRAEVVAASQAVSEQLRTAVLDGLAHAVKTPLTTILVSSSGLKEIGELTPLQSELAQVIQNQASHLATLTDKLLRTSKLDASDFVLQKKKVDLVPVVESVLEDLRVEYDVSRVVAKYSDITAVAEVDVDLIRMALVQLLENALKYSPGSSRVRLDIAVLPESLAISIHNEGSYIPSAERELVFERYYRSPSVEHGASGTGIGLSVTRKAVEAHAGRIWIESDREKGTTFHISIPIQGDHL</sequence>
<evidence type="ECO:0000256" key="1">
    <source>
        <dbReference type="ARBA" id="ARBA00000085"/>
    </source>
</evidence>
<keyword evidence="10 13" id="KW-1133">Transmembrane helix</keyword>
<dbReference type="Gene3D" id="3.30.565.10">
    <property type="entry name" value="Histidine kinase-like ATPase, C-terminal domain"/>
    <property type="match status" value="1"/>
</dbReference>
<dbReference type="InterPro" id="IPR036890">
    <property type="entry name" value="HATPase_C_sf"/>
</dbReference>
<evidence type="ECO:0000256" key="12">
    <source>
        <dbReference type="ARBA" id="ARBA00023136"/>
    </source>
</evidence>
<keyword evidence="5" id="KW-0808">Transferase</keyword>
<dbReference type="Proteomes" id="UP000292958">
    <property type="component" value="Unassembled WGS sequence"/>
</dbReference>
<dbReference type="Gene3D" id="1.20.120.620">
    <property type="entry name" value="Backbone structure of the membrane domain of e. Coli histidine kinase receptor kdpd"/>
    <property type="match status" value="1"/>
</dbReference>
<dbReference type="GO" id="GO:0000155">
    <property type="term" value="F:phosphorelay sensor kinase activity"/>
    <property type="evidence" value="ECO:0007669"/>
    <property type="project" value="InterPro"/>
</dbReference>
<keyword evidence="6 13" id="KW-0812">Transmembrane</keyword>
<reference evidence="15 16" key="1">
    <citation type="submission" date="2019-02" db="EMBL/GenBank/DDBJ databases">
        <title>Genomic Encyclopedia of Archaeal and Bacterial Type Strains, Phase II (KMG-II): from individual species to whole genera.</title>
        <authorList>
            <person name="Goeker M."/>
        </authorList>
    </citation>
    <scope>NUCLEOTIDE SEQUENCE [LARGE SCALE GENOMIC DNA]</scope>
    <source>
        <strain evidence="15 16">DSM 18101</strain>
    </source>
</reference>
<feature type="transmembrane region" description="Helical" evidence="13">
    <location>
        <begin position="6"/>
        <end position="27"/>
    </location>
</feature>
<dbReference type="InterPro" id="IPR038318">
    <property type="entry name" value="KdpD_sf"/>
</dbReference>
<dbReference type="Pfam" id="PF13493">
    <property type="entry name" value="DUF4118"/>
    <property type="match status" value="1"/>
</dbReference>
<evidence type="ECO:0000256" key="2">
    <source>
        <dbReference type="ARBA" id="ARBA00004141"/>
    </source>
</evidence>
<keyword evidence="16" id="KW-1185">Reference proteome</keyword>
<dbReference type="PROSITE" id="PS50109">
    <property type="entry name" value="HIS_KIN"/>
    <property type="match status" value="1"/>
</dbReference>
<protein>
    <recommendedName>
        <fullName evidence="3">histidine kinase</fullName>
        <ecNumber evidence="3">2.7.13.3</ecNumber>
    </recommendedName>
</protein>